<evidence type="ECO:0000313" key="1">
    <source>
        <dbReference type="EMBL" id="KGQ09768.1"/>
    </source>
</evidence>
<evidence type="ECO:0000313" key="2">
    <source>
        <dbReference type="Proteomes" id="UP000030106"/>
    </source>
</evidence>
<organism evidence="1 2">
    <name type="scientific">Beauveria bassiana D1-5</name>
    <dbReference type="NCBI Taxonomy" id="1245745"/>
    <lineage>
        <taxon>Eukaryota</taxon>
        <taxon>Fungi</taxon>
        <taxon>Dikarya</taxon>
        <taxon>Ascomycota</taxon>
        <taxon>Pezizomycotina</taxon>
        <taxon>Sordariomycetes</taxon>
        <taxon>Hypocreomycetidae</taxon>
        <taxon>Hypocreales</taxon>
        <taxon>Cordycipitaceae</taxon>
        <taxon>Beauveria</taxon>
    </lineage>
</organism>
<dbReference type="HOGENOM" id="CLU_129945_1_0_1"/>
<dbReference type="eggNOG" id="ENOG502SSX2">
    <property type="taxonomic scope" value="Eukaryota"/>
</dbReference>
<dbReference type="OrthoDB" id="5355126at2759"/>
<protein>
    <recommendedName>
        <fullName evidence="3">Calcofluor white hypersensitive protein</fullName>
    </recommendedName>
</protein>
<proteinExistence type="predicted"/>
<sequence>MSKSRMPLILGLGAAGGVGYYLYSSGGNAKAAENKFESDLHKARANIRSAIPGTGSSPDAERKLETAASEAGAKLDKAGAKIDKAWQKADQQVGQAKDHAEAYVKDARAEALKAVDKFDKTVENGASKAKSGISSWFGGK</sequence>
<dbReference type="Proteomes" id="UP000030106">
    <property type="component" value="Unassembled WGS sequence"/>
</dbReference>
<dbReference type="EMBL" id="ANFO01000404">
    <property type="protein sequence ID" value="KGQ09768.1"/>
    <property type="molecule type" value="Genomic_DNA"/>
</dbReference>
<comment type="caution">
    <text evidence="1">The sequence shown here is derived from an EMBL/GenBank/DDBJ whole genome shotgun (WGS) entry which is preliminary data.</text>
</comment>
<gene>
    <name evidence="1" type="ORF">BBAD15_g4910</name>
</gene>
<name>A0A0A2VQA3_BEABA</name>
<reference evidence="1 2" key="1">
    <citation type="submission" date="2012-10" db="EMBL/GenBank/DDBJ databases">
        <title>Genome sequencing and analysis of entomopathogenic fungi Beauveria bassiana D1-5.</title>
        <authorList>
            <person name="Li Q."/>
            <person name="Wang L."/>
            <person name="Zhang Z."/>
            <person name="Wang Q."/>
            <person name="Ren J."/>
            <person name="Wang M."/>
            <person name="Xu W."/>
            <person name="Wang J."/>
            <person name="Lu Y."/>
            <person name="Du Q."/>
            <person name="Sun Z."/>
        </authorList>
    </citation>
    <scope>NUCLEOTIDE SEQUENCE [LARGE SCALE GENOMIC DNA]</scope>
    <source>
        <strain evidence="1 2">D1-5</strain>
    </source>
</reference>
<dbReference type="AlphaFoldDB" id="A0A0A2VQA3"/>
<accession>A0A0A2VQA3</accession>
<evidence type="ECO:0008006" key="3">
    <source>
        <dbReference type="Google" id="ProtNLM"/>
    </source>
</evidence>